<dbReference type="Pfam" id="PF00528">
    <property type="entry name" value="BPD_transp_1"/>
    <property type="match status" value="1"/>
</dbReference>
<evidence type="ECO:0000256" key="8">
    <source>
        <dbReference type="RuleBase" id="RU363032"/>
    </source>
</evidence>
<evidence type="ECO:0000256" key="2">
    <source>
        <dbReference type="ARBA" id="ARBA00007069"/>
    </source>
</evidence>
<dbReference type="RefSeq" id="WP_176866043.1">
    <property type="nucleotide sequence ID" value="NZ_JABXWT010000008.1"/>
</dbReference>
<keyword evidence="7 8" id="KW-0472">Membrane</keyword>
<feature type="transmembrane region" description="Helical" evidence="8">
    <location>
        <begin position="69"/>
        <end position="88"/>
    </location>
</feature>
<dbReference type="InterPro" id="IPR051789">
    <property type="entry name" value="Bact_Polyamine_Transport"/>
</dbReference>
<evidence type="ECO:0000313" key="11">
    <source>
        <dbReference type="Proteomes" id="UP000630805"/>
    </source>
</evidence>
<dbReference type="InterPro" id="IPR035906">
    <property type="entry name" value="MetI-like_sf"/>
</dbReference>
<accession>A0ABX2PS86</accession>
<name>A0ABX2PS86_9RHOB</name>
<dbReference type="PANTHER" id="PTHR43848">
    <property type="entry name" value="PUTRESCINE TRANSPORT SYSTEM PERMEASE PROTEIN POTI"/>
    <property type="match status" value="1"/>
</dbReference>
<feature type="transmembrane region" description="Helical" evidence="8">
    <location>
        <begin position="190"/>
        <end position="214"/>
    </location>
</feature>
<feature type="domain" description="ABC transmembrane type-1" evidence="9">
    <location>
        <begin position="65"/>
        <end position="261"/>
    </location>
</feature>
<dbReference type="SUPFAM" id="SSF161098">
    <property type="entry name" value="MetI-like"/>
    <property type="match status" value="1"/>
</dbReference>
<comment type="caution">
    <text evidence="10">The sequence shown here is derived from an EMBL/GenBank/DDBJ whole genome shotgun (WGS) entry which is preliminary data.</text>
</comment>
<evidence type="ECO:0000256" key="4">
    <source>
        <dbReference type="ARBA" id="ARBA00022475"/>
    </source>
</evidence>
<keyword evidence="3 8" id="KW-0813">Transport</keyword>
<keyword evidence="11" id="KW-1185">Reference proteome</keyword>
<feature type="transmembrane region" description="Helical" evidence="8">
    <location>
        <begin position="234"/>
        <end position="257"/>
    </location>
</feature>
<protein>
    <submittedName>
        <fullName evidence="10">ABC transporter permease</fullName>
    </submittedName>
</protein>
<feature type="transmembrane region" description="Helical" evidence="8">
    <location>
        <begin position="12"/>
        <end position="32"/>
    </location>
</feature>
<evidence type="ECO:0000256" key="6">
    <source>
        <dbReference type="ARBA" id="ARBA00022989"/>
    </source>
</evidence>
<keyword evidence="5 8" id="KW-0812">Transmembrane</keyword>
<keyword evidence="4" id="KW-1003">Cell membrane</keyword>
<comment type="subcellular location">
    <subcellularLocation>
        <location evidence="1 8">Cell membrane</location>
        <topology evidence="1 8">Multi-pass membrane protein</topology>
    </subcellularLocation>
</comment>
<evidence type="ECO:0000256" key="7">
    <source>
        <dbReference type="ARBA" id="ARBA00023136"/>
    </source>
</evidence>
<feature type="transmembrane region" description="Helical" evidence="8">
    <location>
        <begin position="100"/>
        <end position="125"/>
    </location>
</feature>
<organism evidence="10 11">
    <name type="scientific">Ruegeria haliotis</name>
    <dbReference type="NCBI Taxonomy" id="2747601"/>
    <lineage>
        <taxon>Bacteria</taxon>
        <taxon>Pseudomonadati</taxon>
        <taxon>Pseudomonadota</taxon>
        <taxon>Alphaproteobacteria</taxon>
        <taxon>Rhodobacterales</taxon>
        <taxon>Roseobacteraceae</taxon>
        <taxon>Ruegeria</taxon>
    </lineage>
</organism>
<evidence type="ECO:0000256" key="5">
    <source>
        <dbReference type="ARBA" id="ARBA00022692"/>
    </source>
</evidence>
<evidence type="ECO:0000256" key="3">
    <source>
        <dbReference type="ARBA" id="ARBA00022448"/>
    </source>
</evidence>
<dbReference type="PROSITE" id="PS50928">
    <property type="entry name" value="ABC_TM1"/>
    <property type="match status" value="1"/>
</dbReference>
<dbReference type="EMBL" id="JABXWT010000008">
    <property type="protein sequence ID" value="NVO57030.1"/>
    <property type="molecule type" value="Genomic_DNA"/>
</dbReference>
<proteinExistence type="inferred from homology"/>
<evidence type="ECO:0000259" key="9">
    <source>
        <dbReference type="PROSITE" id="PS50928"/>
    </source>
</evidence>
<dbReference type="Gene3D" id="1.10.3720.10">
    <property type="entry name" value="MetI-like"/>
    <property type="match status" value="1"/>
</dbReference>
<comment type="similarity">
    <text evidence="2">Belongs to the binding-protein-dependent transport system permease family. CysTW subfamily.</text>
</comment>
<keyword evidence="6 8" id="KW-1133">Transmembrane helix</keyword>
<reference evidence="10 11" key="1">
    <citation type="submission" date="2020-06" db="EMBL/GenBank/DDBJ databases">
        <authorList>
            <person name="Cao W.R."/>
        </authorList>
    </citation>
    <scope>NUCLEOTIDE SEQUENCE [LARGE SCALE GENOMIC DNA]</scope>
    <source>
        <strain evidence="10 11">B1Z28</strain>
    </source>
</reference>
<dbReference type="Proteomes" id="UP000630805">
    <property type="component" value="Unassembled WGS sequence"/>
</dbReference>
<gene>
    <name evidence="10" type="ORF">HW561_14640</name>
</gene>
<dbReference type="CDD" id="cd06261">
    <property type="entry name" value="TM_PBP2"/>
    <property type="match status" value="1"/>
</dbReference>
<dbReference type="InterPro" id="IPR000515">
    <property type="entry name" value="MetI-like"/>
</dbReference>
<evidence type="ECO:0000256" key="1">
    <source>
        <dbReference type="ARBA" id="ARBA00004651"/>
    </source>
</evidence>
<sequence length="265" mass="29026">MRVSALTRRLAVIFMGLALIFLYAPILTNFVFSLNSDRFPTVPLGGFTLEWYRLILADALVIDAFKNTIKIALVVAPIATIMGFAAAYADYRFNFIGKRLVLIFALMPPLIPLVVIGLAMLAYLSRIGLSGTLPAIVVSHIVLTSPFAMAIIRLRFSQIDGDLEFAAQNLGASNWRAFWEVIIPSTKTSILAAFLLCMAVSFDEYAVTWFVGGLEETSSVRILSFLQSAVSPRINAIGSITFITSITLILGAQILVLRRLTRGNS</sequence>
<feature type="transmembrane region" description="Helical" evidence="8">
    <location>
        <begin position="131"/>
        <end position="152"/>
    </location>
</feature>
<evidence type="ECO:0000313" key="10">
    <source>
        <dbReference type="EMBL" id="NVO57030.1"/>
    </source>
</evidence>
<dbReference type="PANTHER" id="PTHR43848:SF2">
    <property type="entry name" value="PUTRESCINE TRANSPORT SYSTEM PERMEASE PROTEIN POTI"/>
    <property type="match status" value="1"/>
</dbReference>